<dbReference type="Proteomes" id="UP000237104">
    <property type="component" value="Unassembled WGS sequence"/>
</dbReference>
<evidence type="ECO:0000256" key="2">
    <source>
        <dbReference type="SAM" id="MobiDB-lite"/>
    </source>
</evidence>
<name>A0A2S3ZPW8_9MICO</name>
<proteinExistence type="predicted"/>
<dbReference type="OrthoDB" id="5020080at2"/>
<dbReference type="RefSeq" id="WP_103429638.1">
    <property type="nucleotide sequence ID" value="NZ_PPXF01000011.1"/>
</dbReference>
<protein>
    <submittedName>
        <fullName evidence="3">Uncharacterized protein</fullName>
    </submittedName>
</protein>
<feature type="coiled-coil region" evidence="1">
    <location>
        <begin position="64"/>
        <end position="91"/>
    </location>
</feature>
<dbReference type="EMBL" id="PPXF01000011">
    <property type="protein sequence ID" value="POH71213.1"/>
    <property type="molecule type" value="Genomic_DNA"/>
</dbReference>
<dbReference type="AlphaFoldDB" id="A0A2S3ZPW8"/>
<feature type="region of interest" description="Disordered" evidence="2">
    <location>
        <begin position="1"/>
        <end position="23"/>
    </location>
</feature>
<organism evidence="3 4">
    <name type="scientific">Cryobacterium zongtaii</name>
    <dbReference type="NCBI Taxonomy" id="1259217"/>
    <lineage>
        <taxon>Bacteria</taxon>
        <taxon>Bacillati</taxon>
        <taxon>Actinomycetota</taxon>
        <taxon>Actinomycetes</taxon>
        <taxon>Micrococcales</taxon>
        <taxon>Microbacteriaceae</taxon>
        <taxon>Cryobacterium</taxon>
    </lineage>
</organism>
<feature type="compositionally biased region" description="Polar residues" evidence="2">
    <location>
        <begin position="8"/>
        <end position="23"/>
    </location>
</feature>
<evidence type="ECO:0000313" key="3">
    <source>
        <dbReference type="EMBL" id="POH71213.1"/>
    </source>
</evidence>
<dbReference type="Gene3D" id="1.10.287.1060">
    <property type="entry name" value="ESAT-6-like"/>
    <property type="match status" value="1"/>
</dbReference>
<sequence length="187" mass="19589">MYGDTSRLRTQASTTRDNATQLRSRASGLLTQVEGMAWASSAGDTLRARIRTVALGLGSEAQLLDDAALQLEAHARAVDEAKAAIAAAQAAVQVAWDRSVNVVGNVIETTTDIAVASVSSAMNTIGSALSGAADEVRVMMFTMADELVPESTVELARSVVRAVPALPPAGSRDWLDLDGTFSTQGWK</sequence>
<gene>
    <name evidence="3" type="ORF">C3B59_00985</name>
</gene>
<reference evidence="3 4" key="1">
    <citation type="submission" date="2018-01" db="EMBL/GenBank/DDBJ databases">
        <title>Cryobacterium sp. nov., from glaciers in China.</title>
        <authorList>
            <person name="Liu Q."/>
            <person name="Xin Y.-H."/>
        </authorList>
    </citation>
    <scope>NUCLEOTIDE SEQUENCE [LARGE SCALE GENOMIC DNA]</scope>
    <source>
        <strain evidence="3 4">TMB1-8</strain>
    </source>
</reference>
<keyword evidence="1" id="KW-0175">Coiled coil</keyword>
<accession>A0A2S3ZPW8</accession>
<evidence type="ECO:0000256" key="1">
    <source>
        <dbReference type="SAM" id="Coils"/>
    </source>
</evidence>
<evidence type="ECO:0000313" key="4">
    <source>
        <dbReference type="Proteomes" id="UP000237104"/>
    </source>
</evidence>
<comment type="caution">
    <text evidence="3">The sequence shown here is derived from an EMBL/GenBank/DDBJ whole genome shotgun (WGS) entry which is preliminary data.</text>
</comment>